<evidence type="ECO:0000313" key="1">
    <source>
        <dbReference type="EMBL" id="THV43012.1"/>
    </source>
</evidence>
<protein>
    <recommendedName>
        <fullName evidence="3">WD40 repeat domain-containing protein</fullName>
    </recommendedName>
</protein>
<dbReference type="OrthoDB" id="1007317at2"/>
<keyword evidence="2" id="KW-1185">Reference proteome</keyword>
<dbReference type="InterPro" id="IPR045383">
    <property type="entry name" value="DUF6528"/>
</dbReference>
<accession>A0A4S8QIC8</accession>
<dbReference type="EMBL" id="STGY01000009">
    <property type="protein sequence ID" value="THV43012.1"/>
    <property type="molecule type" value="Genomic_DNA"/>
</dbReference>
<dbReference type="Proteomes" id="UP000308760">
    <property type="component" value="Unassembled WGS sequence"/>
</dbReference>
<organism evidence="1 2">
    <name type="scientific">Glycomyces buryatensis</name>
    <dbReference type="NCBI Taxonomy" id="2570927"/>
    <lineage>
        <taxon>Bacteria</taxon>
        <taxon>Bacillati</taxon>
        <taxon>Actinomycetota</taxon>
        <taxon>Actinomycetes</taxon>
        <taxon>Glycomycetales</taxon>
        <taxon>Glycomycetaceae</taxon>
        <taxon>Glycomyces</taxon>
    </lineage>
</organism>
<comment type="caution">
    <text evidence="1">The sequence shown here is derived from an EMBL/GenBank/DDBJ whole genome shotgun (WGS) entry which is preliminary data.</text>
</comment>
<name>A0A4S8QIC8_9ACTN</name>
<dbReference type="AlphaFoldDB" id="A0A4S8QIC8"/>
<reference evidence="1 2" key="2">
    <citation type="submission" date="2019-05" db="EMBL/GenBank/DDBJ databases">
        <title>Glycomyces buryatensis sp. nov.</title>
        <authorList>
            <person name="Nikitina E."/>
        </authorList>
    </citation>
    <scope>NUCLEOTIDE SEQUENCE [LARGE SCALE GENOMIC DNA]</scope>
    <source>
        <strain evidence="1 2">18</strain>
    </source>
</reference>
<proteinExistence type="predicted"/>
<sequence>MKRRNLLRAAAITAPLATVGIAGGVGVALADTANFKVMLTEQVQNKVMVFDKNSSFSDANRYKSFSPGGGGWYNLSDCRIRDTAEFGAIGLAAASGGKVGIWNITSEKDQELNDVLWSASPGGNPHALERIPNVGAYVAASSDGYLTVYGPTAVSKPSTLAQVQKVTLAGAHGVLWDPNNKLLWACGNKVVKAYSVSGTYRNVRLNATSKSVALSGLGHDLQPDYGDSGRILVTDTYGVYAINKSTASKTRLHENTRIKSYFRTSTGEYIWIRGDNAGSRDWASPTLRMSATADRTRSGAEFYKARRYATAYN</sequence>
<evidence type="ECO:0000313" key="2">
    <source>
        <dbReference type="Proteomes" id="UP000308760"/>
    </source>
</evidence>
<dbReference type="Pfam" id="PF20138">
    <property type="entry name" value="DUF6528"/>
    <property type="match status" value="1"/>
</dbReference>
<dbReference type="RefSeq" id="WP_136533143.1">
    <property type="nucleotide sequence ID" value="NZ_STGY01000009.1"/>
</dbReference>
<dbReference type="SUPFAM" id="SSF63829">
    <property type="entry name" value="Calcium-dependent phosphotriesterase"/>
    <property type="match status" value="1"/>
</dbReference>
<reference evidence="2" key="1">
    <citation type="submission" date="2019-04" db="EMBL/GenBank/DDBJ databases">
        <title>Nocardioides xinjiangensis sp. nov.</title>
        <authorList>
            <person name="Liu S."/>
        </authorList>
    </citation>
    <scope>NUCLEOTIDE SEQUENCE [LARGE SCALE GENOMIC DNA]</scope>
    <source>
        <strain evidence="2">18</strain>
    </source>
</reference>
<evidence type="ECO:0008006" key="3">
    <source>
        <dbReference type="Google" id="ProtNLM"/>
    </source>
</evidence>
<gene>
    <name evidence="1" type="ORF">FAB82_03395</name>
</gene>